<reference evidence="1 2" key="1">
    <citation type="submission" date="2024-02" db="EMBL/GenBank/DDBJ databases">
        <authorList>
            <person name="Chen Y."/>
            <person name="Shah S."/>
            <person name="Dougan E. K."/>
            <person name="Thang M."/>
            <person name="Chan C."/>
        </authorList>
    </citation>
    <scope>NUCLEOTIDE SEQUENCE [LARGE SCALE GENOMIC DNA]</scope>
</reference>
<dbReference type="Gene3D" id="1.10.287.70">
    <property type="match status" value="1"/>
</dbReference>
<dbReference type="PANTHER" id="PTHR10217">
    <property type="entry name" value="VOLTAGE AND LIGAND GATED POTASSIUM CHANNEL"/>
    <property type="match status" value="1"/>
</dbReference>
<accession>A0ABP0H9R8</accession>
<dbReference type="SUPFAM" id="SSF81324">
    <property type="entry name" value="Voltage-gated potassium channels"/>
    <property type="match status" value="1"/>
</dbReference>
<evidence type="ECO:0000313" key="1">
    <source>
        <dbReference type="EMBL" id="CAK8986508.1"/>
    </source>
</evidence>
<dbReference type="EMBL" id="CAXAMN010000114">
    <property type="protein sequence ID" value="CAK8986508.1"/>
    <property type="molecule type" value="Genomic_DNA"/>
</dbReference>
<sequence length="828" mass="93566">MAAFSAFLEEQLRELHMRILEKHEELMTGVQALHEDDARCGAKTLLGNRANSKKKEALSVNVGSLSGANVPGAIDSEEVSSYSSMSEIYDPNGQRLSLLSRGRSFEAFGRQSHADILHQLQLLQMQQVQGPPPSTSVPQLPELQVIPALPAVPARLSRTISAKPRRSSLLQCPDTGSSSILSDLGIIPRVRRKSDVAAPGIPAREEPLAGKWQPLPLKDTPLDRVSENSEAKSLGRRSSKVLRAENVGETWLSNPQTKDKAESAWKEEEDAPHHSKTLMPRHCSKESAKRSFFSGIFRTETDLELQGPGCEPLTNDFGYEFELLDCWHRSDKHSAKVTRFHRLVTRSSLSKYLGSSVNDDSEDSEVVFVIKPFSAKKIAWDIVIFGVVLHDGVVLPLQLLGIQIYLSRMLGWLFAIIWTIDAVTSSCISYERLDGTWETRLSRTFRKYLTGFFLPDVVLAILSWVELFVSSQTFQLVRILRLARLWRIEAILQLISNNIRSERAVLCIGISGKILWLMVFLHFMACFWVALGRQDGGWVTVHRPGASDVEQYSVAFHWALAQFHGTMELFPYTLEERIFAFTYLLLAYLLAVVFISFITSAMTRLHLITGVQAAHQRVLRWFLIDNGISRQLTARIYSNLKTTLTVQQHAVPESEVEFLDLVSENLRMELHCEMYGPSIRHHPLFEPINTQLVKQLCHTAITLAIVSYGDLVFIQGEVPVEPRMVFANEGGLMYFRSGRYEPIPVHHGQHAAEPVLWTDWLHHGTLRVASLRARLLLLNASRFQELAVKNTSPDVDLFAYASEYVRQFNELDPLDRHDLWDGMDLSQL</sequence>
<name>A0ABP0H9R8_9DINO</name>
<keyword evidence="2" id="KW-1185">Reference proteome</keyword>
<protein>
    <submittedName>
        <fullName evidence="1">Uncharacterized protein</fullName>
    </submittedName>
</protein>
<dbReference type="SUPFAM" id="SSF51206">
    <property type="entry name" value="cAMP-binding domain-like"/>
    <property type="match status" value="1"/>
</dbReference>
<organism evidence="1 2">
    <name type="scientific">Durusdinium trenchii</name>
    <dbReference type="NCBI Taxonomy" id="1381693"/>
    <lineage>
        <taxon>Eukaryota</taxon>
        <taxon>Sar</taxon>
        <taxon>Alveolata</taxon>
        <taxon>Dinophyceae</taxon>
        <taxon>Suessiales</taxon>
        <taxon>Symbiodiniaceae</taxon>
        <taxon>Durusdinium</taxon>
    </lineage>
</organism>
<dbReference type="InterPro" id="IPR014710">
    <property type="entry name" value="RmlC-like_jellyroll"/>
</dbReference>
<gene>
    <name evidence="1" type="ORF">CCMP2556_LOCUS526</name>
</gene>
<proteinExistence type="predicted"/>
<evidence type="ECO:0000313" key="2">
    <source>
        <dbReference type="Proteomes" id="UP001642484"/>
    </source>
</evidence>
<comment type="caution">
    <text evidence="1">The sequence shown here is derived from an EMBL/GenBank/DDBJ whole genome shotgun (WGS) entry which is preliminary data.</text>
</comment>
<dbReference type="InterPro" id="IPR018490">
    <property type="entry name" value="cNMP-bd_dom_sf"/>
</dbReference>
<dbReference type="InterPro" id="IPR050818">
    <property type="entry name" value="KCNH_animal-type"/>
</dbReference>
<dbReference type="Proteomes" id="UP001642484">
    <property type="component" value="Unassembled WGS sequence"/>
</dbReference>
<dbReference type="PANTHER" id="PTHR10217:SF435">
    <property type="entry name" value="POTASSIUM VOLTAGE-GATED CHANNEL PROTEIN EAG"/>
    <property type="match status" value="1"/>
</dbReference>
<dbReference type="Gene3D" id="2.60.120.10">
    <property type="entry name" value="Jelly Rolls"/>
    <property type="match status" value="1"/>
</dbReference>